<feature type="region of interest" description="Disordered" evidence="6">
    <location>
        <begin position="203"/>
        <end position="224"/>
    </location>
</feature>
<dbReference type="OrthoDB" id="5244716at2"/>
<feature type="domain" description="RNA polymerase sigma factor 70 region 4 type 2" evidence="8">
    <location>
        <begin position="153"/>
        <end position="204"/>
    </location>
</feature>
<dbReference type="InterPro" id="IPR039425">
    <property type="entry name" value="RNA_pol_sigma-70-like"/>
</dbReference>
<feature type="region of interest" description="Disordered" evidence="6">
    <location>
        <begin position="92"/>
        <end position="122"/>
    </location>
</feature>
<feature type="domain" description="RNA polymerase sigma-70 region 2" evidence="7">
    <location>
        <begin position="29"/>
        <end position="96"/>
    </location>
</feature>
<dbReference type="InterPro" id="IPR007627">
    <property type="entry name" value="RNA_pol_sigma70_r2"/>
</dbReference>
<accession>R4YWE7</accession>
<dbReference type="GO" id="GO:0003677">
    <property type="term" value="F:DNA binding"/>
    <property type="evidence" value="ECO:0007669"/>
    <property type="project" value="UniProtKB-KW"/>
</dbReference>
<evidence type="ECO:0000259" key="8">
    <source>
        <dbReference type="Pfam" id="PF08281"/>
    </source>
</evidence>
<keyword evidence="3" id="KW-0731">Sigma factor</keyword>
<organism evidence="9 10">
    <name type="scientific">Candidatus Neomicrothrix parvicella RN1</name>
    <dbReference type="NCBI Taxonomy" id="1229780"/>
    <lineage>
        <taxon>Bacteria</taxon>
        <taxon>Bacillati</taxon>
        <taxon>Actinomycetota</taxon>
        <taxon>Acidimicrobiia</taxon>
        <taxon>Acidimicrobiales</taxon>
        <taxon>Microthrixaceae</taxon>
        <taxon>Candidatus Neomicrothrix</taxon>
    </lineage>
</organism>
<sequence>MTSSRRAGATDDELVAWAQGGDRLAIEVLLRRHYDRLYAVCRGVVGLGDADDATQATMMGIVGGLARFDGRAKFTTWSHRVAVNAALDELRRRTRRPVPHDPRETSGDEKHPGQGELERARATSNETMLNHGRTQGADPDGGDPAQAVADRALVEAALAALPDEFRIPLVLAEYGGLEYTEIAEVIGVPVGTVRSRIARARRRIAVDPGSNHQKQPAAKDRERS</sequence>
<comment type="similarity">
    <text evidence="1">Belongs to the sigma-70 factor family. ECF subfamily.</text>
</comment>
<dbReference type="eggNOG" id="COG1595">
    <property type="taxonomic scope" value="Bacteria"/>
</dbReference>
<dbReference type="Pfam" id="PF04542">
    <property type="entry name" value="Sigma70_r2"/>
    <property type="match status" value="1"/>
</dbReference>
<dbReference type="InterPro" id="IPR013324">
    <property type="entry name" value="RNA_pol_sigma_r3/r4-like"/>
</dbReference>
<feature type="compositionally biased region" description="Basic and acidic residues" evidence="6">
    <location>
        <begin position="98"/>
        <end position="121"/>
    </location>
</feature>
<dbReference type="NCBIfam" id="TIGR02937">
    <property type="entry name" value="sigma70-ECF"/>
    <property type="match status" value="1"/>
</dbReference>
<dbReference type="RefSeq" id="WP_012223499.1">
    <property type="nucleotide sequence ID" value="NZ_HG422565.1"/>
</dbReference>
<dbReference type="SUPFAM" id="SSF88946">
    <property type="entry name" value="Sigma2 domain of RNA polymerase sigma factors"/>
    <property type="match status" value="1"/>
</dbReference>
<evidence type="ECO:0000313" key="10">
    <source>
        <dbReference type="Proteomes" id="UP000018291"/>
    </source>
</evidence>
<name>R4YWE7_9ACTN</name>
<protein>
    <submittedName>
        <fullName evidence="9">Putative RNA polymerase, sigma-24 subunit, ECF subfamily</fullName>
    </submittedName>
</protein>
<dbReference type="STRING" id="1229780.BN381_100155"/>
<dbReference type="SUPFAM" id="SSF88659">
    <property type="entry name" value="Sigma3 and sigma4 domains of RNA polymerase sigma factors"/>
    <property type="match status" value="1"/>
</dbReference>
<keyword evidence="4" id="KW-0238">DNA-binding</keyword>
<gene>
    <name evidence="9" type="ORF">BN381_100155</name>
</gene>
<evidence type="ECO:0000256" key="4">
    <source>
        <dbReference type="ARBA" id="ARBA00023125"/>
    </source>
</evidence>
<dbReference type="InterPro" id="IPR013325">
    <property type="entry name" value="RNA_pol_sigma_r2"/>
</dbReference>
<evidence type="ECO:0000259" key="7">
    <source>
        <dbReference type="Pfam" id="PF04542"/>
    </source>
</evidence>
<evidence type="ECO:0000256" key="1">
    <source>
        <dbReference type="ARBA" id="ARBA00010641"/>
    </source>
</evidence>
<dbReference type="Proteomes" id="UP000018291">
    <property type="component" value="Unassembled WGS sequence"/>
</dbReference>
<evidence type="ECO:0000256" key="2">
    <source>
        <dbReference type="ARBA" id="ARBA00023015"/>
    </source>
</evidence>
<evidence type="ECO:0000256" key="3">
    <source>
        <dbReference type="ARBA" id="ARBA00023082"/>
    </source>
</evidence>
<dbReference type="EMBL" id="CANL01000002">
    <property type="protein sequence ID" value="CCM62268.1"/>
    <property type="molecule type" value="Genomic_DNA"/>
</dbReference>
<dbReference type="Pfam" id="PF08281">
    <property type="entry name" value="Sigma70_r4_2"/>
    <property type="match status" value="1"/>
</dbReference>
<dbReference type="HOGENOM" id="CLU_047691_3_0_11"/>
<proteinExistence type="inferred from homology"/>
<reference evidence="9 10" key="1">
    <citation type="journal article" date="2013" name="ISME J.">
        <title>Metabolic model for the filamentous 'Candidatus Microthrix parvicella' based on genomic and metagenomic analyses.</title>
        <authorList>
            <person name="Jon McIlroy S."/>
            <person name="Kristiansen R."/>
            <person name="Albertsen M."/>
            <person name="Michael Karst S."/>
            <person name="Rossetti S."/>
            <person name="Lund Nielsen J."/>
            <person name="Tandoi V."/>
            <person name="James Seviour R."/>
            <person name="Nielsen P.H."/>
        </authorList>
    </citation>
    <scope>NUCLEOTIDE SEQUENCE [LARGE SCALE GENOMIC DNA]</scope>
    <source>
        <strain evidence="9 10">RN1</strain>
    </source>
</reference>
<dbReference type="Gene3D" id="1.10.10.10">
    <property type="entry name" value="Winged helix-like DNA-binding domain superfamily/Winged helix DNA-binding domain"/>
    <property type="match status" value="1"/>
</dbReference>
<dbReference type="Gene3D" id="1.10.1740.10">
    <property type="match status" value="1"/>
</dbReference>
<keyword evidence="2" id="KW-0805">Transcription regulation</keyword>
<evidence type="ECO:0000256" key="6">
    <source>
        <dbReference type="SAM" id="MobiDB-lite"/>
    </source>
</evidence>
<dbReference type="InterPro" id="IPR036388">
    <property type="entry name" value="WH-like_DNA-bd_sf"/>
</dbReference>
<comment type="caution">
    <text evidence="9">The sequence shown here is derived from an EMBL/GenBank/DDBJ whole genome shotgun (WGS) entry which is preliminary data.</text>
</comment>
<dbReference type="GO" id="GO:0006352">
    <property type="term" value="P:DNA-templated transcription initiation"/>
    <property type="evidence" value="ECO:0007669"/>
    <property type="project" value="InterPro"/>
</dbReference>
<keyword evidence="5" id="KW-0804">Transcription</keyword>
<dbReference type="GO" id="GO:0016987">
    <property type="term" value="F:sigma factor activity"/>
    <property type="evidence" value="ECO:0007669"/>
    <property type="project" value="UniProtKB-KW"/>
</dbReference>
<dbReference type="InterPro" id="IPR013249">
    <property type="entry name" value="RNA_pol_sigma70_r4_t2"/>
</dbReference>
<dbReference type="PANTHER" id="PTHR43133">
    <property type="entry name" value="RNA POLYMERASE ECF-TYPE SIGMA FACTO"/>
    <property type="match status" value="1"/>
</dbReference>
<dbReference type="InterPro" id="IPR014284">
    <property type="entry name" value="RNA_pol_sigma-70_dom"/>
</dbReference>
<keyword evidence="10" id="KW-1185">Reference proteome</keyword>
<dbReference type="PANTHER" id="PTHR43133:SF8">
    <property type="entry name" value="RNA POLYMERASE SIGMA FACTOR HI_1459-RELATED"/>
    <property type="match status" value="1"/>
</dbReference>
<evidence type="ECO:0000313" key="9">
    <source>
        <dbReference type="EMBL" id="CCM62268.1"/>
    </source>
</evidence>
<dbReference type="AlphaFoldDB" id="R4YWE7"/>
<evidence type="ECO:0000256" key="5">
    <source>
        <dbReference type="ARBA" id="ARBA00023163"/>
    </source>
</evidence>